<evidence type="ECO:0000313" key="3">
    <source>
        <dbReference type="Proteomes" id="UP000740883"/>
    </source>
</evidence>
<dbReference type="Pfam" id="PF09734">
    <property type="entry name" value="Tau95"/>
    <property type="match status" value="1"/>
</dbReference>
<dbReference type="GO" id="GO:0006384">
    <property type="term" value="P:transcription initiation at RNA polymerase III promoter"/>
    <property type="evidence" value="ECO:0007669"/>
    <property type="project" value="InterPro"/>
</dbReference>
<protein>
    <submittedName>
        <fullName evidence="2">General transcription factor 3C polypeptide 5</fullName>
    </submittedName>
</protein>
<reference evidence="2 3" key="1">
    <citation type="journal article" date="2020" name="Genome Biol. Evol.">
        <title>Comparative genomics of strictly vertically transmitted, feminizing microsporidia endosymbionts of amphipod crustaceans.</title>
        <authorList>
            <person name="Cormier A."/>
            <person name="Chebbi M.A."/>
            <person name="Giraud I."/>
            <person name="Wattier R."/>
            <person name="Teixeira M."/>
            <person name="Gilbert C."/>
            <person name="Rigaud T."/>
            <person name="Cordaux R."/>
        </authorList>
    </citation>
    <scope>NUCLEOTIDE SEQUENCE [LARGE SCALE GENOMIC DNA]</scope>
    <source>
        <strain evidence="2 3">Ou3-Ou53</strain>
    </source>
</reference>
<keyword evidence="3" id="KW-1185">Reference proteome</keyword>
<sequence>MEYSKSFSTTTEENKSALDNFDIIDYPLKIHNSKMPMFFKVDSLRYEFRILDTIDSKRIHAHKKKKNSTLFIHLRIEDSLCKILGYSTNLFEFQNTCDFYLEQTQPTQTFNTLTSNILSGSLNDILSTGLEFKEMLENNTIPEYIPLNINIKGALKDSIDLRDAPMVLPEYAFYKISYEAEIPTKCNEEYLSIVKKYIQDEMELIEKFFASLKDPIMRISFITRHLEEFNKNNNVCLLLEKMKKALPLFRYYFLDGPWRKSWILYGFDPRQDRANYKYQIIDLRSDGVFFTLIEKENIIKEVEDHKDWYLKEECDKKHGFLKKTLEQLILYHNYVDFSSSENEDLDFEVFDV</sequence>
<dbReference type="GO" id="GO:0001002">
    <property type="term" value="F:RNA polymerase III type 1 promoter sequence-specific DNA binding"/>
    <property type="evidence" value="ECO:0007669"/>
    <property type="project" value="TreeGrafter"/>
</dbReference>
<dbReference type="PANTHER" id="PTHR13230:SF5">
    <property type="entry name" value="GENERAL TRANSCRIPTION FACTOR 3C POLYPEPTIDE 5"/>
    <property type="match status" value="1"/>
</dbReference>
<dbReference type="GO" id="GO:0001003">
    <property type="term" value="F:RNA polymerase III type 2 promoter sequence-specific DNA binding"/>
    <property type="evidence" value="ECO:0007669"/>
    <property type="project" value="TreeGrafter"/>
</dbReference>
<feature type="domain" description="Transcription factor IIIC subunit 5 HTH" evidence="1">
    <location>
        <begin position="178"/>
        <end position="284"/>
    </location>
</feature>
<dbReference type="InterPro" id="IPR040454">
    <property type="entry name" value="TF_IIIC_Tfc1/Sfc1"/>
</dbReference>
<organism evidence="2 3">
    <name type="scientific">Nosema granulosis</name>
    <dbReference type="NCBI Taxonomy" id="83296"/>
    <lineage>
        <taxon>Eukaryota</taxon>
        <taxon>Fungi</taxon>
        <taxon>Fungi incertae sedis</taxon>
        <taxon>Microsporidia</taxon>
        <taxon>Nosematidae</taxon>
        <taxon>Nosema</taxon>
    </lineage>
</organism>
<dbReference type="Proteomes" id="UP000740883">
    <property type="component" value="Unassembled WGS sequence"/>
</dbReference>
<comment type="caution">
    <text evidence="2">The sequence shown here is derived from an EMBL/GenBank/DDBJ whole genome shotgun (WGS) entry which is preliminary data.</text>
</comment>
<dbReference type="GO" id="GO:0000127">
    <property type="term" value="C:transcription factor TFIIIC complex"/>
    <property type="evidence" value="ECO:0007669"/>
    <property type="project" value="InterPro"/>
</dbReference>
<proteinExistence type="predicted"/>
<dbReference type="EMBL" id="SBJO01000186">
    <property type="protein sequence ID" value="KAF9762325.1"/>
    <property type="molecule type" value="Genomic_DNA"/>
</dbReference>
<dbReference type="PANTHER" id="PTHR13230">
    <property type="entry name" value="GENERAL TRANSCRIPTION FACTOR IIIC, POLYPEPTIDE 5"/>
    <property type="match status" value="1"/>
</dbReference>
<dbReference type="AlphaFoldDB" id="A0A9P6KYI9"/>
<evidence type="ECO:0000313" key="2">
    <source>
        <dbReference type="EMBL" id="KAF9762325.1"/>
    </source>
</evidence>
<accession>A0A9P6KYI9</accession>
<gene>
    <name evidence="2" type="primary">gtf3c5</name>
    <name evidence="2" type="ORF">NGRA_2096</name>
</gene>
<dbReference type="InterPro" id="IPR019136">
    <property type="entry name" value="TF_IIIC_su-5_HTH"/>
</dbReference>
<name>A0A9P6KYI9_9MICR</name>
<evidence type="ECO:0000259" key="1">
    <source>
        <dbReference type="Pfam" id="PF09734"/>
    </source>
</evidence>
<dbReference type="OrthoDB" id="5598268at2759"/>